<proteinExistence type="predicted"/>
<keyword evidence="1" id="KW-0472">Membrane</keyword>
<sequence>MIKELTQNFFQTSFLSLIWVMVITSLSNTDNLIYYNYFWRLILISILFGLSFGVLYPYLWKYSTTKSNFNVFVCSTDNTIIILCSIYLYSADLFNQISPYLFGIIVINLILHYVIFKLYSDYLNQKYIMEIQNRKRL</sequence>
<dbReference type="EMBL" id="MJBI02000001">
    <property type="protein sequence ID" value="RAI82467.1"/>
    <property type="molecule type" value="Genomic_DNA"/>
</dbReference>
<feature type="transmembrane region" description="Helical" evidence="1">
    <location>
        <begin position="71"/>
        <end position="91"/>
    </location>
</feature>
<keyword evidence="1" id="KW-1133">Transmembrane helix</keyword>
<keyword evidence="3" id="KW-1185">Reference proteome</keyword>
<protein>
    <recommendedName>
        <fullName evidence="4">DUF3021 family protein</fullName>
    </recommendedName>
</protein>
<organism evidence="2 3">
    <name type="scientific">Macrococcoides goetzii</name>
    <dbReference type="NCBI Taxonomy" id="1891097"/>
    <lineage>
        <taxon>Bacteria</taxon>
        <taxon>Bacillati</taxon>
        <taxon>Bacillota</taxon>
        <taxon>Bacilli</taxon>
        <taxon>Bacillales</taxon>
        <taxon>Staphylococcaceae</taxon>
        <taxon>Macrococcoides</taxon>
    </lineage>
</organism>
<accession>A0A2G5NTC4</accession>
<feature type="transmembrane region" description="Helical" evidence="1">
    <location>
        <begin position="97"/>
        <end position="116"/>
    </location>
</feature>
<evidence type="ECO:0000313" key="3">
    <source>
        <dbReference type="Proteomes" id="UP000229523"/>
    </source>
</evidence>
<dbReference type="Proteomes" id="UP000229523">
    <property type="component" value="Unassembled WGS sequence"/>
</dbReference>
<keyword evidence="1" id="KW-0812">Transmembrane</keyword>
<feature type="transmembrane region" description="Helical" evidence="1">
    <location>
        <begin position="38"/>
        <end position="59"/>
    </location>
</feature>
<feature type="transmembrane region" description="Helical" evidence="1">
    <location>
        <begin position="9"/>
        <end position="26"/>
    </location>
</feature>
<dbReference type="AlphaFoldDB" id="A0A2G5NTC4"/>
<reference evidence="2 3" key="1">
    <citation type="journal article" date="2018" name="Front. Microbiol.">
        <title>Description and Comparative Genomics of Macrococcus caseolyticus subsp. hominis subsp. nov., Macrococcus goetzii sp. nov., Macrococcus epidermidis sp. nov., and Macrococcus bohemicus sp. nov., Novel Macrococci From Human Clinical Material With Virulence Potential and Suspected Uptake of Foreign DNA by Natural Transformation.</title>
        <authorList>
            <person name="Maslanova I."/>
            <person name="Wertheimer Z."/>
            <person name="Sedlacek I."/>
            <person name="Svec P."/>
            <person name="Indrakova A."/>
            <person name="Kovarovic V."/>
            <person name="Schumann P."/>
            <person name="Sproer C."/>
            <person name="Kralova S."/>
            <person name="Sedo O."/>
            <person name="Kristofova L."/>
            <person name="Vrbovska V."/>
            <person name="Fuzik T."/>
            <person name="Petras P."/>
            <person name="Zdrahal Z."/>
            <person name="Ruzickova V."/>
            <person name="Doskar J."/>
            <person name="Pantucek R."/>
        </authorList>
    </citation>
    <scope>NUCLEOTIDE SEQUENCE [LARGE SCALE GENOMIC DNA]</scope>
    <source>
        <strain evidence="2 3">CCM 4927</strain>
    </source>
</reference>
<name>A0A2G5NTC4_9STAP</name>
<evidence type="ECO:0008006" key="4">
    <source>
        <dbReference type="Google" id="ProtNLM"/>
    </source>
</evidence>
<comment type="caution">
    <text evidence="2">The sequence shown here is derived from an EMBL/GenBank/DDBJ whole genome shotgun (WGS) entry which is preliminary data.</text>
</comment>
<evidence type="ECO:0000256" key="1">
    <source>
        <dbReference type="SAM" id="Phobius"/>
    </source>
</evidence>
<gene>
    <name evidence="2" type="ORF">BFS35_001925</name>
</gene>
<evidence type="ECO:0000313" key="2">
    <source>
        <dbReference type="EMBL" id="RAI82467.1"/>
    </source>
</evidence>